<dbReference type="EMBL" id="BAAALS010000012">
    <property type="protein sequence ID" value="GAA1755987.1"/>
    <property type="molecule type" value="Genomic_DNA"/>
</dbReference>
<keyword evidence="3" id="KW-1185">Reference proteome</keyword>
<sequence length="435" mass="47375">MRLPDPEHTRIVLVGTGNYGYGGLSHLPAVPHNVVALAETFADRRLCGMPEHHIRALINPNRPSTVATEIQNAATEAADLLFVYLAGNAVPVGATDPALALSIDYSDAGSSFLDLRQVANIVGASRAYTRVIVLDLRLIAAPEVESSVRESIARLIHQPGVAVMLAAAADDDNYDSPGRAGTAFTRAMLDVIHRRGVAGYHYVNLVGLYEQAAELMHRAVKPAPKLMLARAISDRPALISAASTGPMRTFGGRVTDERSLASKVTDEREIGERRRFGRLGGGRSGRSRGATPDRGTDRRGAPMDRYAHFAATVDTRTPMVLFSNAGEAVPTPEDLQRIRTMREAAAAAERDYQHPDLALDHYRALVLHGQRVLGPDDRELMGVRQRLAYWVGMSGAPAQAAQLLRDLYADQQRLLGAEHPEAVSVFRDLTYWSQR</sequence>
<dbReference type="Proteomes" id="UP001500655">
    <property type="component" value="Unassembled WGS sequence"/>
</dbReference>
<dbReference type="Gene3D" id="1.25.40.10">
    <property type="entry name" value="Tetratricopeptide repeat domain"/>
    <property type="match status" value="1"/>
</dbReference>
<comment type="caution">
    <text evidence="2">The sequence shown here is derived from an EMBL/GenBank/DDBJ whole genome shotgun (WGS) entry which is preliminary data.</text>
</comment>
<organism evidence="2 3">
    <name type="scientific">Luedemannella helvata</name>
    <dbReference type="NCBI Taxonomy" id="349315"/>
    <lineage>
        <taxon>Bacteria</taxon>
        <taxon>Bacillati</taxon>
        <taxon>Actinomycetota</taxon>
        <taxon>Actinomycetes</taxon>
        <taxon>Micromonosporales</taxon>
        <taxon>Micromonosporaceae</taxon>
        <taxon>Luedemannella</taxon>
    </lineage>
</organism>
<gene>
    <name evidence="2" type="ORF">GCM10009681_28990</name>
</gene>
<evidence type="ECO:0000256" key="1">
    <source>
        <dbReference type="SAM" id="MobiDB-lite"/>
    </source>
</evidence>
<feature type="region of interest" description="Disordered" evidence="1">
    <location>
        <begin position="272"/>
        <end position="301"/>
    </location>
</feature>
<reference evidence="3" key="1">
    <citation type="journal article" date="2019" name="Int. J. Syst. Evol. Microbiol.">
        <title>The Global Catalogue of Microorganisms (GCM) 10K type strain sequencing project: providing services to taxonomists for standard genome sequencing and annotation.</title>
        <authorList>
            <consortium name="The Broad Institute Genomics Platform"/>
            <consortium name="The Broad Institute Genome Sequencing Center for Infectious Disease"/>
            <person name="Wu L."/>
            <person name="Ma J."/>
        </authorList>
    </citation>
    <scope>NUCLEOTIDE SEQUENCE [LARGE SCALE GENOMIC DNA]</scope>
    <source>
        <strain evidence="3">JCM 13249</strain>
    </source>
</reference>
<evidence type="ECO:0000313" key="3">
    <source>
        <dbReference type="Proteomes" id="UP001500655"/>
    </source>
</evidence>
<proteinExistence type="predicted"/>
<evidence type="ECO:0000313" key="2">
    <source>
        <dbReference type="EMBL" id="GAA1755987.1"/>
    </source>
</evidence>
<accession>A0ABP4WPL5</accession>
<dbReference type="InterPro" id="IPR011990">
    <property type="entry name" value="TPR-like_helical_dom_sf"/>
</dbReference>
<protein>
    <submittedName>
        <fullName evidence="2">Uncharacterized protein</fullName>
    </submittedName>
</protein>
<name>A0ABP4WPL5_9ACTN</name>
<dbReference type="RefSeq" id="WP_344081577.1">
    <property type="nucleotide sequence ID" value="NZ_BAAALS010000012.1"/>
</dbReference>